<evidence type="ECO:0000256" key="2">
    <source>
        <dbReference type="SAM" id="Phobius"/>
    </source>
</evidence>
<dbReference type="EMBL" id="AGNL01018879">
    <property type="protein sequence ID" value="EJK62447.1"/>
    <property type="molecule type" value="Genomic_DNA"/>
</dbReference>
<keyword evidence="4" id="KW-1185">Reference proteome</keyword>
<keyword evidence="2" id="KW-0812">Transmembrane</keyword>
<dbReference type="AlphaFoldDB" id="K0SW04"/>
<evidence type="ECO:0000256" key="1">
    <source>
        <dbReference type="ARBA" id="ARBA00010199"/>
    </source>
</evidence>
<protein>
    <recommendedName>
        <fullName evidence="5">Polysaccharide biosynthesis protein C-terminal domain-containing protein</fullName>
    </recommendedName>
</protein>
<comment type="similarity">
    <text evidence="1">Belongs to the multi antimicrobial extrusion (MATE) (TC 2.A.66.1) family.</text>
</comment>
<proteinExistence type="inferred from homology"/>
<feature type="non-terminal residue" evidence="3">
    <location>
        <position position="1"/>
    </location>
</feature>
<dbReference type="InterPro" id="IPR002528">
    <property type="entry name" value="MATE_fam"/>
</dbReference>
<feature type="transmembrane region" description="Helical" evidence="2">
    <location>
        <begin position="192"/>
        <end position="210"/>
    </location>
</feature>
<feature type="transmembrane region" description="Helical" evidence="2">
    <location>
        <begin position="60"/>
        <end position="82"/>
    </location>
</feature>
<comment type="caution">
    <text evidence="3">The sequence shown here is derived from an EMBL/GenBank/DDBJ whole genome shotgun (WGS) entry which is preliminary data.</text>
</comment>
<dbReference type="PANTHER" id="PTHR11206">
    <property type="entry name" value="MULTIDRUG RESISTANCE PROTEIN"/>
    <property type="match status" value="1"/>
</dbReference>
<feature type="transmembrane region" description="Helical" evidence="2">
    <location>
        <begin position="299"/>
        <end position="319"/>
    </location>
</feature>
<feature type="transmembrane region" description="Helical" evidence="2">
    <location>
        <begin position="222"/>
        <end position="245"/>
    </location>
</feature>
<evidence type="ECO:0000313" key="4">
    <source>
        <dbReference type="Proteomes" id="UP000266841"/>
    </source>
</evidence>
<feature type="transmembrane region" description="Helical" evidence="2">
    <location>
        <begin position="325"/>
        <end position="346"/>
    </location>
</feature>
<accession>K0SW04</accession>
<keyword evidence="2" id="KW-0472">Membrane</keyword>
<keyword evidence="2" id="KW-1133">Transmembrane helix</keyword>
<name>K0SW04_THAOC</name>
<feature type="transmembrane region" description="Helical" evidence="2">
    <location>
        <begin position="154"/>
        <end position="172"/>
    </location>
</feature>
<sequence length="391" mass="42435">AGEFALWMLPGIPFLYVYEVIRKVSQSRNETVPTLVASVVATSINVVLGTYLVGYTRLGWIGAAVVRTFGNIMLVPTVLVAMMMGLGSVDSSPPTANRETLSILASDGNDCVQQEENDDEFLHHLWEGFVLSEALKPSAVLQFLKLGLPGMLQLMFEWIAFDAITLLCGLLPGREAIVAIGANAVINYTTTVTYMTFLGTSVAGSVRIGNALGAGDVKRAEVASLLTIAVGLVTSLVIMTIFFLFRNSLPLLFTTDAEIVEKAQRIFVIAAIFQVADSLNSSIQGIFRGSGRQMQGAIYNFVGYFVIGIPLEYLLGVQLKFGIEGLWSGLSIGLYSICLLCTKIVLSSDWEALVEATRKRLRSNSRIESDMSRLSQDEAIAVHHSRAFAES</sequence>
<dbReference type="eggNOG" id="KOG1347">
    <property type="taxonomic scope" value="Eukaryota"/>
</dbReference>
<dbReference type="Pfam" id="PF01554">
    <property type="entry name" value="MatE"/>
    <property type="match status" value="1"/>
</dbReference>
<dbReference type="OrthoDB" id="2126698at2759"/>
<dbReference type="GO" id="GO:0042910">
    <property type="term" value="F:xenobiotic transmembrane transporter activity"/>
    <property type="evidence" value="ECO:0007669"/>
    <property type="project" value="InterPro"/>
</dbReference>
<dbReference type="GO" id="GO:0016020">
    <property type="term" value="C:membrane"/>
    <property type="evidence" value="ECO:0007669"/>
    <property type="project" value="InterPro"/>
</dbReference>
<dbReference type="Proteomes" id="UP000266841">
    <property type="component" value="Unassembled WGS sequence"/>
</dbReference>
<organism evidence="3 4">
    <name type="scientific">Thalassiosira oceanica</name>
    <name type="common">Marine diatom</name>
    <dbReference type="NCBI Taxonomy" id="159749"/>
    <lineage>
        <taxon>Eukaryota</taxon>
        <taxon>Sar</taxon>
        <taxon>Stramenopiles</taxon>
        <taxon>Ochrophyta</taxon>
        <taxon>Bacillariophyta</taxon>
        <taxon>Coscinodiscophyceae</taxon>
        <taxon>Thalassiosirophycidae</taxon>
        <taxon>Thalassiosirales</taxon>
        <taxon>Thalassiosiraceae</taxon>
        <taxon>Thalassiosira</taxon>
    </lineage>
</organism>
<dbReference type="GO" id="GO:0015297">
    <property type="term" value="F:antiporter activity"/>
    <property type="evidence" value="ECO:0007669"/>
    <property type="project" value="InterPro"/>
</dbReference>
<evidence type="ECO:0000313" key="3">
    <source>
        <dbReference type="EMBL" id="EJK62447.1"/>
    </source>
</evidence>
<feature type="transmembrane region" description="Helical" evidence="2">
    <location>
        <begin position="32"/>
        <end position="54"/>
    </location>
</feature>
<gene>
    <name evidence="3" type="ORF">THAOC_16943</name>
</gene>
<evidence type="ECO:0008006" key="5">
    <source>
        <dbReference type="Google" id="ProtNLM"/>
    </source>
</evidence>
<reference evidence="3 4" key="1">
    <citation type="journal article" date="2012" name="Genome Biol.">
        <title>Genome and low-iron response of an oceanic diatom adapted to chronic iron limitation.</title>
        <authorList>
            <person name="Lommer M."/>
            <person name="Specht M."/>
            <person name="Roy A.S."/>
            <person name="Kraemer L."/>
            <person name="Andreson R."/>
            <person name="Gutowska M.A."/>
            <person name="Wolf J."/>
            <person name="Bergner S.V."/>
            <person name="Schilhabel M.B."/>
            <person name="Klostermeier U.C."/>
            <person name="Beiko R.G."/>
            <person name="Rosenstiel P."/>
            <person name="Hippler M."/>
            <person name="Laroche J."/>
        </authorList>
    </citation>
    <scope>NUCLEOTIDE SEQUENCE [LARGE SCALE GENOMIC DNA]</scope>
    <source>
        <strain evidence="3 4">CCMP1005</strain>
    </source>
</reference>